<dbReference type="Gene3D" id="3.10.180.10">
    <property type="entry name" value="2,3-Dihydroxybiphenyl 1,2-Dioxygenase, domain 1"/>
    <property type="match status" value="1"/>
</dbReference>
<organism evidence="3 4">
    <name type="scientific">Nocardioides cavernae</name>
    <dbReference type="NCBI Taxonomy" id="1921566"/>
    <lineage>
        <taxon>Bacteria</taxon>
        <taxon>Bacillati</taxon>
        <taxon>Actinomycetota</taxon>
        <taxon>Actinomycetes</taxon>
        <taxon>Propionibacteriales</taxon>
        <taxon>Nocardioidaceae</taxon>
        <taxon>Nocardioides</taxon>
    </lineage>
</organism>
<feature type="domain" description="VOC" evidence="2">
    <location>
        <begin position="4"/>
        <end position="142"/>
    </location>
</feature>
<dbReference type="InterPro" id="IPR037523">
    <property type="entry name" value="VOC_core"/>
</dbReference>
<protein>
    <submittedName>
        <fullName evidence="3">VOC family protein</fullName>
    </submittedName>
</protein>
<dbReference type="InterPro" id="IPR051785">
    <property type="entry name" value="MMCE/EMCE_epimerase"/>
</dbReference>
<sequence length="144" mass="15473">MTVRMDNVLVVVDDLEAAIAFFGAIGLEVEGRAIVEGEPVDRLVGIDGVRSEIVMMRTPDGQSRIELDKFHTPAAAHAGTERAPVNALGIRRFMFAVDDLDDVLARLGGQGAELVGEVTEYAGYRMCYLHGPDGVMVALSEQLG</sequence>
<dbReference type="EMBL" id="JACXYZ010000004">
    <property type="protein sequence ID" value="MBD3927162.1"/>
    <property type="molecule type" value="Genomic_DNA"/>
</dbReference>
<accession>A0ABR8NGA5</accession>
<reference evidence="3 4" key="1">
    <citation type="submission" date="2020-09" db="EMBL/GenBank/DDBJ databases">
        <title>novel species in genus Nocardioides.</title>
        <authorList>
            <person name="Zhang G."/>
        </authorList>
    </citation>
    <scope>NUCLEOTIDE SEQUENCE [LARGE SCALE GENOMIC DNA]</scope>
    <source>
        <strain evidence="3 4">KCTC 39551</strain>
    </source>
</reference>
<keyword evidence="4" id="KW-1185">Reference proteome</keyword>
<dbReference type="InterPro" id="IPR004360">
    <property type="entry name" value="Glyas_Fos-R_dOase_dom"/>
</dbReference>
<dbReference type="Pfam" id="PF00903">
    <property type="entry name" value="Glyoxalase"/>
    <property type="match status" value="1"/>
</dbReference>
<evidence type="ECO:0000256" key="1">
    <source>
        <dbReference type="ARBA" id="ARBA00022723"/>
    </source>
</evidence>
<proteinExistence type="predicted"/>
<gene>
    <name evidence="3" type="ORF">IEZ26_21250</name>
</gene>
<keyword evidence="1" id="KW-0479">Metal-binding</keyword>
<dbReference type="PANTHER" id="PTHR43048:SF5">
    <property type="entry name" value="BLR5325 PROTEIN"/>
    <property type="match status" value="1"/>
</dbReference>
<dbReference type="PANTHER" id="PTHR43048">
    <property type="entry name" value="METHYLMALONYL-COA EPIMERASE"/>
    <property type="match status" value="1"/>
</dbReference>
<name>A0ABR8NGA5_9ACTN</name>
<dbReference type="PROSITE" id="PS51819">
    <property type="entry name" value="VOC"/>
    <property type="match status" value="1"/>
</dbReference>
<evidence type="ECO:0000313" key="4">
    <source>
        <dbReference type="Proteomes" id="UP000618818"/>
    </source>
</evidence>
<dbReference type="SUPFAM" id="SSF54593">
    <property type="entry name" value="Glyoxalase/Bleomycin resistance protein/Dihydroxybiphenyl dioxygenase"/>
    <property type="match status" value="1"/>
</dbReference>
<dbReference type="CDD" id="cd08353">
    <property type="entry name" value="VOC_like"/>
    <property type="match status" value="1"/>
</dbReference>
<dbReference type="InterPro" id="IPR029068">
    <property type="entry name" value="Glyas_Bleomycin-R_OHBP_Dase"/>
</dbReference>
<dbReference type="Proteomes" id="UP000618818">
    <property type="component" value="Unassembled WGS sequence"/>
</dbReference>
<evidence type="ECO:0000313" key="3">
    <source>
        <dbReference type="EMBL" id="MBD3927162.1"/>
    </source>
</evidence>
<comment type="caution">
    <text evidence="3">The sequence shown here is derived from an EMBL/GenBank/DDBJ whole genome shotgun (WGS) entry which is preliminary data.</text>
</comment>
<evidence type="ECO:0000259" key="2">
    <source>
        <dbReference type="PROSITE" id="PS51819"/>
    </source>
</evidence>
<dbReference type="RefSeq" id="WP_191196995.1">
    <property type="nucleotide sequence ID" value="NZ_JACXYZ010000004.1"/>
</dbReference>